<name>A0A173GE55_9CAUD</name>
<evidence type="ECO:0000313" key="1">
    <source>
        <dbReference type="EMBL" id="ANH51679.1"/>
    </source>
</evidence>
<sequence length="127" mass="14429">MNTLVVLDLKPSWVYLRACYDRSTANTLMIPFDRFLEIVLEAYTAELNKPGSSDVILEALVDFGELQPMIDQSDMVKREICMASNVIDEQLTYAMAGYFGVEYLGGVSQMRITPHRTLEVYYGKEVT</sequence>
<gene>
    <name evidence="1" type="ORF">SIMMY50_220</name>
</gene>
<dbReference type="Proteomes" id="UP000222975">
    <property type="component" value="Segment"/>
</dbReference>
<keyword evidence="2" id="KW-1185">Reference proteome</keyword>
<proteinExistence type="predicted"/>
<reference evidence="2" key="1">
    <citation type="submission" date="2016-03" db="EMBL/GenBank/DDBJ databases">
        <authorList>
            <person name="Sharma R."/>
            <person name="Simister A.R."/>
            <person name="Berg J.A."/>
            <person name="Jensen G.L."/>
            <person name="Keele B.R."/>
            <person name="Ward M.E.H."/>
            <person name="Breakwell D.P."/>
            <person name="Hope S."/>
            <person name="Grose J.H."/>
        </authorList>
    </citation>
    <scope>NUCLEOTIDE SEQUENCE [LARGE SCALE GENOMIC DNA]</scope>
</reference>
<protein>
    <submittedName>
        <fullName evidence="1">Uncharacterized protein</fullName>
    </submittedName>
</protein>
<dbReference type="EMBL" id="KU886223">
    <property type="protein sequence ID" value="ANH51679.1"/>
    <property type="molecule type" value="Genomic_DNA"/>
</dbReference>
<organism evidence="1 2">
    <name type="scientific">Erwinia phage vB_EamM_Simmy50</name>
    <dbReference type="NCBI Taxonomy" id="1815988"/>
    <lineage>
        <taxon>Viruses</taxon>
        <taxon>Duplodnaviria</taxon>
        <taxon>Heunggongvirae</taxon>
        <taxon>Uroviricota</taxon>
        <taxon>Caudoviricetes</taxon>
        <taxon>Chimalliviridae</taxon>
        <taxon>Agricanvirus</taxon>
        <taxon>Agricanvirus simmy50</taxon>
    </lineage>
</organism>
<evidence type="ECO:0000313" key="2">
    <source>
        <dbReference type="Proteomes" id="UP000222975"/>
    </source>
</evidence>
<accession>A0A173GE55</accession>